<name>A0A6F8YRF4_9ACTN</name>
<dbReference type="Proteomes" id="UP000503011">
    <property type="component" value="Chromosome"/>
</dbReference>
<protein>
    <submittedName>
        <fullName evidence="2">Uncharacterized protein</fullName>
    </submittedName>
</protein>
<dbReference type="AlphaFoldDB" id="A0A6F8YRF4"/>
<evidence type="ECO:0000256" key="1">
    <source>
        <dbReference type="SAM" id="MobiDB-lite"/>
    </source>
</evidence>
<reference evidence="2 3" key="1">
    <citation type="submission" date="2020-03" db="EMBL/GenBank/DDBJ databases">
        <title>Whole genome shotgun sequence of Phytohabitans suffuscus NBRC 105367.</title>
        <authorList>
            <person name="Komaki H."/>
            <person name="Tamura T."/>
        </authorList>
    </citation>
    <scope>NUCLEOTIDE SEQUENCE [LARGE SCALE GENOMIC DNA]</scope>
    <source>
        <strain evidence="2 3">NBRC 105367</strain>
    </source>
</reference>
<gene>
    <name evidence="2" type="ORF">Psuf_060430</name>
</gene>
<keyword evidence="3" id="KW-1185">Reference proteome</keyword>
<accession>A0A6F8YRF4</accession>
<dbReference type="KEGG" id="psuu:Psuf_060430"/>
<evidence type="ECO:0000313" key="3">
    <source>
        <dbReference type="Proteomes" id="UP000503011"/>
    </source>
</evidence>
<feature type="compositionally biased region" description="Polar residues" evidence="1">
    <location>
        <begin position="12"/>
        <end position="29"/>
    </location>
</feature>
<organism evidence="2 3">
    <name type="scientific">Phytohabitans suffuscus</name>
    <dbReference type="NCBI Taxonomy" id="624315"/>
    <lineage>
        <taxon>Bacteria</taxon>
        <taxon>Bacillati</taxon>
        <taxon>Actinomycetota</taxon>
        <taxon>Actinomycetes</taxon>
        <taxon>Micromonosporales</taxon>
        <taxon>Micromonosporaceae</taxon>
    </lineage>
</organism>
<proteinExistence type="predicted"/>
<sequence>MFHKGMPGLRRVQTTTSGTGRKATYNTGMRPSARHHRTPPRPRLGSTDPYETRPSPLKTIASADNAGRFVSRSRAEGYEPTGQVRLSYRRAVHRRQQAARPRIGSGTPLAFIEGWYSVDATELPSRVNLAGSWAAPQHRSTAAPAVPPSLAVALASSVLNASPPEGLGGHRADTRSCR</sequence>
<feature type="region of interest" description="Disordered" evidence="1">
    <location>
        <begin position="1"/>
        <end position="58"/>
    </location>
</feature>
<dbReference type="EMBL" id="AP022871">
    <property type="protein sequence ID" value="BCB88730.1"/>
    <property type="molecule type" value="Genomic_DNA"/>
</dbReference>
<reference evidence="2 3" key="2">
    <citation type="submission" date="2020-03" db="EMBL/GenBank/DDBJ databases">
        <authorList>
            <person name="Ichikawa N."/>
            <person name="Kimura A."/>
            <person name="Kitahashi Y."/>
            <person name="Uohara A."/>
        </authorList>
    </citation>
    <scope>NUCLEOTIDE SEQUENCE [LARGE SCALE GENOMIC DNA]</scope>
    <source>
        <strain evidence="2 3">NBRC 105367</strain>
    </source>
</reference>
<evidence type="ECO:0000313" key="2">
    <source>
        <dbReference type="EMBL" id="BCB88730.1"/>
    </source>
</evidence>